<comment type="subcellular location">
    <subcellularLocation>
        <location evidence="1">Cell membrane</location>
        <topology evidence="1">Multi-pass membrane protein</topology>
    </subcellularLocation>
</comment>
<feature type="transmembrane region" description="Helical" evidence="8">
    <location>
        <begin position="135"/>
        <end position="156"/>
    </location>
</feature>
<feature type="transmembrane region" description="Helical" evidence="8">
    <location>
        <begin position="205"/>
        <end position="224"/>
    </location>
</feature>
<evidence type="ECO:0000256" key="2">
    <source>
        <dbReference type="ARBA" id="ARBA00007935"/>
    </source>
</evidence>
<feature type="transmembrane region" description="Helical" evidence="8">
    <location>
        <begin position="110"/>
        <end position="129"/>
    </location>
</feature>
<dbReference type="PANTHER" id="PTHR30472:SF37">
    <property type="entry name" value="FE(3+) DICITRATE TRANSPORT SYSTEM PERMEASE PROTEIN FECD-RELATED"/>
    <property type="match status" value="1"/>
</dbReference>
<evidence type="ECO:0000256" key="1">
    <source>
        <dbReference type="ARBA" id="ARBA00004651"/>
    </source>
</evidence>
<evidence type="ECO:0000256" key="5">
    <source>
        <dbReference type="ARBA" id="ARBA00022692"/>
    </source>
</evidence>
<dbReference type="RefSeq" id="WP_157964354.1">
    <property type="nucleotide sequence ID" value="NZ_CP031124.1"/>
</dbReference>
<proteinExistence type="inferred from homology"/>
<dbReference type="KEGG" id="hyf:DTO96_101334"/>
<dbReference type="SUPFAM" id="SSF81345">
    <property type="entry name" value="ABC transporter involved in vitamin B12 uptake, BtuC"/>
    <property type="match status" value="1"/>
</dbReference>
<dbReference type="EMBL" id="CP031124">
    <property type="protein sequence ID" value="AXF85603.1"/>
    <property type="molecule type" value="Genomic_DNA"/>
</dbReference>
<reference evidence="10" key="1">
    <citation type="submission" date="2018-07" db="EMBL/GenBank/DDBJ databases">
        <authorList>
            <person name="Kim H."/>
        </authorList>
    </citation>
    <scope>NUCLEOTIDE SEQUENCE [LARGE SCALE GENOMIC DNA]</scope>
    <source>
        <strain evidence="10">F02</strain>
    </source>
</reference>
<evidence type="ECO:0000256" key="7">
    <source>
        <dbReference type="ARBA" id="ARBA00023136"/>
    </source>
</evidence>
<dbReference type="InterPro" id="IPR037294">
    <property type="entry name" value="ABC_BtuC-like"/>
</dbReference>
<keyword evidence="10" id="KW-1185">Reference proteome</keyword>
<dbReference type="Pfam" id="PF01032">
    <property type="entry name" value="FecCD"/>
    <property type="match status" value="1"/>
</dbReference>
<evidence type="ECO:0000256" key="8">
    <source>
        <dbReference type="SAM" id="Phobius"/>
    </source>
</evidence>
<dbReference type="PANTHER" id="PTHR30472">
    <property type="entry name" value="FERRIC ENTEROBACTIN TRANSPORT SYSTEM PERMEASE PROTEIN"/>
    <property type="match status" value="1"/>
</dbReference>
<sequence length="342" mass="36791">METVLSRRVDLINLKSFTADARARWMSLIVALLLILSILLSLMVGAVSISGSELWSVWMHSVNDPRLELLYDFRWPRVQAAVFAGLALGVAGCLMQAVSRNKLATPDMLGVNEGAAFAILIGFLVSAVSLLAVSWWIGVLGSALTLAVILVVAKGVGWHGQRFILAGLGLSALLRAAIELMLSRQELSHASALYLWSMGYLSSRSYQLSPLIWGCAVLLPLALLSQRAIQLLRLDVQIASTLGLNVQRTQLWGLCLAMLLSGLAVGVCGPMAFVALAAPVMAGFMWGHGRISVFGSALLGACVVLWADTLGRLILPNQELPAGVVCHILGGVFVLWLLWRDR</sequence>
<keyword evidence="4" id="KW-1003">Cell membrane</keyword>
<dbReference type="GO" id="GO:0033214">
    <property type="term" value="P:siderophore-iron import into cell"/>
    <property type="evidence" value="ECO:0007669"/>
    <property type="project" value="TreeGrafter"/>
</dbReference>
<evidence type="ECO:0000313" key="10">
    <source>
        <dbReference type="Proteomes" id="UP000252182"/>
    </source>
</evidence>
<feature type="transmembrane region" description="Helical" evidence="8">
    <location>
        <begin position="25"/>
        <end position="58"/>
    </location>
</feature>
<evidence type="ECO:0000313" key="9">
    <source>
        <dbReference type="EMBL" id="AXF85603.1"/>
    </source>
</evidence>
<keyword evidence="7 8" id="KW-0472">Membrane</keyword>
<feature type="transmembrane region" description="Helical" evidence="8">
    <location>
        <begin position="290"/>
        <end position="308"/>
    </location>
</feature>
<feature type="transmembrane region" description="Helical" evidence="8">
    <location>
        <begin position="163"/>
        <end position="185"/>
    </location>
</feature>
<keyword evidence="6 8" id="KW-1133">Transmembrane helix</keyword>
<dbReference type="GO" id="GO:0005886">
    <property type="term" value="C:plasma membrane"/>
    <property type="evidence" value="ECO:0007669"/>
    <property type="project" value="UniProtKB-SubCell"/>
</dbReference>
<dbReference type="Proteomes" id="UP000252182">
    <property type="component" value="Chromosome"/>
</dbReference>
<keyword evidence="5 8" id="KW-0812">Transmembrane</keyword>
<dbReference type="Gene3D" id="1.10.3470.10">
    <property type="entry name" value="ABC transporter involved in vitamin B12 uptake, BtuC"/>
    <property type="match status" value="1"/>
</dbReference>
<keyword evidence="3" id="KW-0813">Transport</keyword>
<dbReference type="GO" id="GO:0022857">
    <property type="term" value="F:transmembrane transporter activity"/>
    <property type="evidence" value="ECO:0007669"/>
    <property type="project" value="InterPro"/>
</dbReference>
<dbReference type="OrthoDB" id="9811721at2"/>
<evidence type="ECO:0000256" key="6">
    <source>
        <dbReference type="ARBA" id="ARBA00022989"/>
    </source>
</evidence>
<gene>
    <name evidence="9" type="primary">hmuU_1</name>
    <name evidence="9" type="ORF">DTO96_101334</name>
</gene>
<dbReference type="CDD" id="cd06550">
    <property type="entry name" value="TM_ABC_iron-siderophores_like"/>
    <property type="match status" value="1"/>
</dbReference>
<feature type="transmembrane region" description="Helical" evidence="8">
    <location>
        <begin position="320"/>
        <end position="339"/>
    </location>
</feature>
<name>A0A345DB65_9BURK</name>
<feature type="transmembrane region" description="Helical" evidence="8">
    <location>
        <begin position="78"/>
        <end position="98"/>
    </location>
</feature>
<protein>
    <submittedName>
        <fullName evidence="9">Hemin transport system permease protein HmuU</fullName>
    </submittedName>
</protein>
<evidence type="ECO:0000256" key="3">
    <source>
        <dbReference type="ARBA" id="ARBA00022448"/>
    </source>
</evidence>
<organism evidence="9 10">
    <name type="scientific">Ephemeroptericola cinctiostellae</name>
    <dbReference type="NCBI Taxonomy" id="2268024"/>
    <lineage>
        <taxon>Bacteria</taxon>
        <taxon>Pseudomonadati</taxon>
        <taxon>Pseudomonadota</taxon>
        <taxon>Betaproteobacteria</taxon>
        <taxon>Burkholderiales</taxon>
        <taxon>Burkholderiaceae</taxon>
        <taxon>Ephemeroptericola</taxon>
    </lineage>
</organism>
<accession>A0A345DB65</accession>
<evidence type="ECO:0000256" key="4">
    <source>
        <dbReference type="ARBA" id="ARBA00022475"/>
    </source>
</evidence>
<comment type="similarity">
    <text evidence="2">Belongs to the binding-protein-dependent transport system permease family. FecCD subfamily.</text>
</comment>
<dbReference type="AlphaFoldDB" id="A0A345DB65"/>
<dbReference type="InterPro" id="IPR000522">
    <property type="entry name" value="ABC_transptr_permease_BtuC"/>
</dbReference>
<feature type="transmembrane region" description="Helical" evidence="8">
    <location>
        <begin position="251"/>
        <end position="278"/>
    </location>
</feature>